<evidence type="ECO:0000313" key="3">
    <source>
        <dbReference type="Proteomes" id="UP000825935"/>
    </source>
</evidence>
<dbReference type="PANTHER" id="PTHR34555">
    <property type="entry name" value="INTEGRAL MEMBRANE HEMOLYSIN-III-LIKE PROTEIN"/>
    <property type="match status" value="1"/>
</dbReference>
<reference evidence="2 3" key="1">
    <citation type="submission" date="2021-08" db="EMBL/GenBank/DDBJ databases">
        <title>WGS assembly of Ceratopteris richardii.</title>
        <authorList>
            <person name="Marchant D.B."/>
            <person name="Chen G."/>
            <person name="Jenkins J."/>
            <person name="Shu S."/>
            <person name="Leebens-Mack J."/>
            <person name="Grimwood J."/>
            <person name="Schmutz J."/>
            <person name="Soltis P."/>
            <person name="Soltis D."/>
            <person name="Chen Z.-H."/>
        </authorList>
    </citation>
    <scope>NUCLEOTIDE SEQUENCE [LARGE SCALE GENOMIC DNA]</scope>
    <source>
        <strain evidence="2">Whitten #5841</strain>
        <tissue evidence="2">Leaf</tissue>
    </source>
</reference>
<organism evidence="2 3">
    <name type="scientific">Ceratopteris richardii</name>
    <name type="common">Triangle waterfern</name>
    <dbReference type="NCBI Taxonomy" id="49495"/>
    <lineage>
        <taxon>Eukaryota</taxon>
        <taxon>Viridiplantae</taxon>
        <taxon>Streptophyta</taxon>
        <taxon>Embryophyta</taxon>
        <taxon>Tracheophyta</taxon>
        <taxon>Polypodiopsida</taxon>
        <taxon>Polypodiidae</taxon>
        <taxon>Polypodiales</taxon>
        <taxon>Pteridineae</taxon>
        <taxon>Pteridaceae</taxon>
        <taxon>Parkerioideae</taxon>
        <taxon>Ceratopteris</taxon>
    </lineage>
</organism>
<dbReference type="PANTHER" id="PTHR34555:SF1">
    <property type="entry name" value="INTEGRAL MEMBRANE HEMOLYSIN-III-LIKE PROTEIN"/>
    <property type="match status" value="1"/>
</dbReference>
<evidence type="ECO:0000313" key="2">
    <source>
        <dbReference type="EMBL" id="KAH7301897.1"/>
    </source>
</evidence>
<name>A0A8T2S1R3_CERRI</name>
<dbReference type="Proteomes" id="UP000825935">
    <property type="component" value="Chromosome 23"/>
</dbReference>
<feature type="region of interest" description="Disordered" evidence="1">
    <location>
        <begin position="518"/>
        <end position="537"/>
    </location>
</feature>
<accession>A0A8T2S1R3</accession>
<proteinExistence type="predicted"/>
<comment type="caution">
    <text evidence="2">The sequence shown here is derived from an EMBL/GenBank/DDBJ whole genome shotgun (WGS) entry which is preliminary data.</text>
</comment>
<gene>
    <name evidence="2" type="ORF">KP509_23G047500</name>
</gene>
<dbReference type="AlphaFoldDB" id="A0A8T2S1R3"/>
<dbReference type="OrthoDB" id="1925139at2759"/>
<keyword evidence="3" id="KW-1185">Reference proteome</keyword>
<dbReference type="EMBL" id="CM035428">
    <property type="protein sequence ID" value="KAH7301897.1"/>
    <property type="molecule type" value="Genomic_DNA"/>
</dbReference>
<sequence>MVNHHSENAGEVLSQKAVLWPNADHGFDAFSTSKIAPTTPMPAWQKPLDRQESPDALPSLSLGRCFIEPKVAPANSNALHSLSTSANSEYATFSTPRALHYGPGTQIKREETQLDKENLLSFSLSQHYDLTTSLRDQTRPYLRRICAPLADPRMFEEVLSASAGTHESLNVRTSHDKSDPVSVYADILDKPEELASPPYSAVPGEVASDAYKLYSQMFPSTYSPIRGINIQPNPFVGRMCSTEVPTQDPPAHKTLALYTHVNNDIQPEGAKKPTMCVKDERAVSKGLLIPKEEPIFDGTHGTKGLSSYGDACLTRSTDATFQNHNGQVHAAIQRDYSSSERDERNGQLDILHSPSISSKTFDSAKCLGNLLVDEKPAVALKLFIHSGDEQLTECSSTPLAAESLSLECRNGAYETPIQSKSCMDADWGKFLALSATSSGHAESEMVLPFQKRFEELQTFLKKCDEADENERLGGLRSLSAQSRSSYAFALETRAIRLSLEEGKELKRMRSLNVLGKTSESSLEDVGATPQGPRLPVPGAMVGCTHAP</sequence>
<protein>
    <submittedName>
        <fullName evidence="2">Uncharacterized protein</fullName>
    </submittedName>
</protein>
<evidence type="ECO:0000256" key="1">
    <source>
        <dbReference type="SAM" id="MobiDB-lite"/>
    </source>
</evidence>